<dbReference type="EMBL" id="JAENGZ010000547">
    <property type="protein sequence ID" value="KAG6957373.1"/>
    <property type="molecule type" value="Genomic_DNA"/>
</dbReference>
<evidence type="ECO:0000313" key="2">
    <source>
        <dbReference type="Proteomes" id="UP000688947"/>
    </source>
</evidence>
<proteinExistence type="predicted"/>
<dbReference type="AlphaFoldDB" id="A0A8T1U9M1"/>
<comment type="caution">
    <text evidence="1">The sequence shown here is derived from an EMBL/GenBank/DDBJ whole genome shotgun (WGS) entry which is preliminary data.</text>
</comment>
<sequence length="112" mass="12604">MEPTDELFTLLLSFGHTKKSIGENGVRALQGVDSARFGVLEEANALVPADKKPMAGSPVESLKSTWAITGRSKILRTRDSRLLRGLFINTWQMWQSSCPWILLSKKWLLNFL</sequence>
<reference evidence="1" key="1">
    <citation type="submission" date="2021-01" db="EMBL/GenBank/DDBJ databases">
        <title>Phytophthora aleatoria, a newly-described species from Pinus radiata is distinct from Phytophthora cactorum isolates based on comparative genomics.</title>
        <authorList>
            <person name="Mcdougal R."/>
            <person name="Panda P."/>
            <person name="Williams N."/>
            <person name="Studholme D.J."/>
        </authorList>
    </citation>
    <scope>NUCLEOTIDE SEQUENCE</scope>
    <source>
        <strain evidence="1">NZFS 3830</strain>
    </source>
</reference>
<accession>A0A8T1U9M1</accession>
<name>A0A8T1U9M1_9STRA</name>
<dbReference type="Proteomes" id="UP000688947">
    <property type="component" value="Unassembled WGS sequence"/>
</dbReference>
<protein>
    <submittedName>
        <fullName evidence="1">Uncharacterized protein</fullName>
    </submittedName>
</protein>
<evidence type="ECO:0000313" key="1">
    <source>
        <dbReference type="EMBL" id="KAG6957373.1"/>
    </source>
</evidence>
<organism evidence="1 2">
    <name type="scientific">Phytophthora cactorum</name>
    <dbReference type="NCBI Taxonomy" id="29920"/>
    <lineage>
        <taxon>Eukaryota</taxon>
        <taxon>Sar</taxon>
        <taxon>Stramenopiles</taxon>
        <taxon>Oomycota</taxon>
        <taxon>Peronosporomycetes</taxon>
        <taxon>Peronosporales</taxon>
        <taxon>Peronosporaceae</taxon>
        <taxon>Phytophthora</taxon>
    </lineage>
</organism>
<gene>
    <name evidence="1" type="ORF">JG687_00010018</name>
</gene>